<name>E4XCA7_OIKDI</name>
<dbReference type="OrthoDB" id="10304479at2759"/>
<feature type="region of interest" description="Disordered" evidence="1">
    <location>
        <begin position="44"/>
        <end position="100"/>
    </location>
</feature>
<dbReference type="AlphaFoldDB" id="E4XCA7"/>
<feature type="compositionally biased region" description="Polar residues" evidence="1">
    <location>
        <begin position="51"/>
        <end position="69"/>
    </location>
</feature>
<dbReference type="Proteomes" id="UP000001307">
    <property type="component" value="Unassembled WGS sequence"/>
</dbReference>
<evidence type="ECO:0000256" key="1">
    <source>
        <dbReference type="SAM" id="MobiDB-lite"/>
    </source>
</evidence>
<dbReference type="InParanoid" id="E4XCA7"/>
<sequence length="592" mass="69261">MLKWSSSLREIKAMSPVSLEFQGEFSTEERTAWQSRFKEMMSELTVDRPRTSTSKFSTLNTHDQSSSVPKQCKIVLHKPDQNANEVGSSMSGSLSPRKQNEDGVASYMVPISGDSNENDIRCIRDIVERFHSSGGEVSWAPTSYRSLPRVKMRANTADSAGMCAHVIAEHLDLVNKFIGHQKFLKYIMVENQRYKRSCYIQPHIAQCIFKYTDYFFHAYSENSIKVCGILNLQFPNNVEEFFRIQEDFFSDHFVDVSSKYADSGYEIREHAKLLDKERLSKDMNCPKYRFWSDIFEYGKENAEYFLERQTFVDLFAERNQKFIQMKNVCERLFSTYEKYESGKFTRAMRFINVQVKAIENKLKEKQQQYRHFEFYATVQDFPPLESHRAGVGFIFEARALPLEKVETEILYPTEPTSTPIEEDIMGHLSHEELYNQTDKLRLAFYDEFMIICKKERSKHYRTLQRKRSGRSWKFCELIPYYHITKIIQDQKASLFAVVCEGGGRRLLLEYQSSSEYKSFDEFIKGFFDLVEKRLMQVDGIVEFTKIEMGLRGSKRIVPFFRTSSGRASIAPELALLQSRVQIQYVETVGRII</sequence>
<evidence type="ECO:0000313" key="2">
    <source>
        <dbReference type="EMBL" id="CBY09232.1"/>
    </source>
</evidence>
<evidence type="ECO:0000313" key="3">
    <source>
        <dbReference type="Proteomes" id="UP000001307"/>
    </source>
</evidence>
<keyword evidence="3" id="KW-1185">Reference proteome</keyword>
<protein>
    <recommendedName>
        <fullName evidence="4">PH domain-containing protein</fullName>
    </recommendedName>
</protein>
<organism evidence="2 3">
    <name type="scientific">Oikopleura dioica</name>
    <name type="common">Tunicate</name>
    <dbReference type="NCBI Taxonomy" id="34765"/>
    <lineage>
        <taxon>Eukaryota</taxon>
        <taxon>Metazoa</taxon>
        <taxon>Chordata</taxon>
        <taxon>Tunicata</taxon>
        <taxon>Appendicularia</taxon>
        <taxon>Copelata</taxon>
        <taxon>Oikopleuridae</taxon>
        <taxon>Oikopleura</taxon>
    </lineage>
</organism>
<dbReference type="EMBL" id="FN653035">
    <property type="protein sequence ID" value="CBY09232.1"/>
    <property type="molecule type" value="Genomic_DNA"/>
</dbReference>
<feature type="compositionally biased region" description="Polar residues" evidence="1">
    <location>
        <begin position="81"/>
        <end position="97"/>
    </location>
</feature>
<reference evidence="2 3" key="1">
    <citation type="journal article" date="2010" name="Science">
        <title>Plasticity of animal genome architecture unmasked by rapid evolution of a pelagic tunicate.</title>
        <authorList>
            <person name="Denoeud F."/>
            <person name="Henriet S."/>
            <person name="Mungpakdee S."/>
            <person name="Aury J.M."/>
            <person name="Da Silva C."/>
            <person name="Brinkmann H."/>
            <person name="Mikhaleva J."/>
            <person name="Olsen L.C."/>
            <person name="Jubin C."/>
            <person name="Canestro C."/>
            <person name="Bouquet J.M."/>
            <person name="Danks G."/>
            <person name="Poulain J."/>
            <person name="Campsteijn C."/>
            <person name="Adamski M."/>
            <person name="Cross I."/>
            <person name="Yadetie F."/>
            <person name="Muffato M."/>
            <person name="Louis A."/>
            <person name="Butcher S."/>
            <person name="Tsagkogeorga G."/>
            <person name="Konrad A."/>
            <person name="Singh S."/>
            <person name="Jensen M.F."/>
            <person name="Cong E.H."/>
            <person name="Eikeseth-Otteraa H."/>
            <person name="Noel B."/>
            <person name="Anthouard V."/>
            <person name="Porcel B.M."/>
            <person name="Kachouri-Lafond R."/>
            <person name="Nishino A."/>
            <person name="Ugolini M."/>
            <person name="Chourrout P."/>
            <person name="Nishida H."/>
            <person name="Aasland R."/>
            <person name="Huzurbazar S."/>
            <person name="Westhof E."/>
            <person name="Delsuc F."/>
            <person name="Lehrach H."/>
            <person name="Reinhardt R."/>
            <person name="Weissenbach J."/>
            <person name="Roy S.W."/>
            <person name="Artiguenave F."/>
            <person name="Postlethwait J.H."/>
            <person name="Manak J.R."/>
            <person name="Thompson E.M."/>
            <person name="Jaillon O."/>
            <person name="Du Pasquier L."/>
            <person name="Boudinot P."/>
            <person name="Liberles D.A."/>
            <person name="Volff J.N."/>
            <person name="Philippe H."/>
            <person name="Lenhard B."/>
            <person name="Roest Crollius H."/>
            <person name="Wincker P."/>
            <person name="Chourrout D."/>
        </authorList>
    </citation>
    <scope>NUCLEOTIDE SEQUENCE [LARGE SCALE GENOMIC DNA]</scope>
</reference>
<accession>E4XCA7</accession>
<proteinExistence type="predicted"/>
<gene>
    <name evidence="2" type="ORF">GSOID_T00007764001</name>
</gene>
<evidence type="ECO:0008006" key="4">
    <source>
        <dbReference type="Google" id="ProtNLM"/>
    </source>
</evidence>